<dbReference type="AlphaFoldDB" id="A0A645I0D6"/>
<name>A0A645I0D6_9ZZZZ</name>
<gene>
    <name evidence="1" type="ORF">SDC9_192195</name>
</gene>
<organism evidence="1">
    <name type="scientific">bioreactor metagenome</name>
    <dbReference type="NCBI Taxonomy" id="1076179"/>
    <lineage>
        <taxon>unclassified sequences</taxon>
        <taxon>metagenomes</taxon>
        <taxon>ecological metagenomes</taxon>
    </lineage>
</organism>
<sequence length="86" mass="9649">MIAVPVRKNRVRKLAGNVRLHAVASVHVARHSKQELHRAVGFGQFQQVLYVLLQIVGARISLDSLRGDSEQVADRYANSSFTNIKR</sequence>
<proteinExistence type="predicted"/>
<evidence type="ECO:0000313" key="1">
    <source>
        <dbReference type="EMBL" id="MPN44630.1"/>
    </source>
</evidence>
<comment type="caution">
    <text evidence="1">The sequence shown here is derived from an EMBL/GenBank/DDBJ whole genome shotgun (WGS) entry which is preliminary data.</text>
</comment>
<dbReference type="EMBL" id="VSSQ01103889">
    <property type="protein sequence ID" value="MPN44630.1"/>
    <property type="molecule type" value="Genomic_DNA"/>
</dbReference>
<accession>A0A645I0D6</accession>
<reference evidence="1" key="1">
    <citation type="submission" date="2019-08" db="EMBL/GenBank/DDBJ databases">
        <authorList>
            <person name="Kucharzyk K."/>
            <person name="Murdoch R.W."/>
            <person name="Higgins S."/>
            <person name="Loffler F."/>
        </authorList>
    </citation>
    <scope>NUCLEOTIDE SEQUENCE</scope>
</reference>
<protein>
    <submittedName>
        <fullName evidence="1">Uncharacterized protein</fullName>
    </submittedName>
</protein>